<reference evidence="2 3" key="1">
    <citation type="submission" date="2024-11" db="EMBL/GenBank/DDBJ databases">
        <title>A near-complete genome assembly of Cinchona calisaya.</title>
        <authorList>
            <person name="Lian D.C."/>
            <person name="Zhao X.W."/>
            <person name="Wei L."/>
        </authorList>
    </citation>
    <scope>NUCLEOTIDE SEQUENCE [LARGE SCALE GENOMIC DNA]</scope>
    <source>
        <tissue evidence="2">Nenye</tissue>
    </source>
</reference>
<name>A0ABD2YCX9_9GENT</name>
<feature type="compositionally biased region" description="Polar residues" evidence="1">
    <location>
        <begin position="117"/>
        <end position="143"/>
    </location>
</feature>
<keyword evidence="3" id="KW-1185">Reference proteome</keyword>
<gene>
    <name evidence="2" type="ORF">ACH5RR_033830</name>
</gene>
<proteinExistence type="predicted"/>
<dbReference type="EMBL" id="JBJUIK010000014">
    <property type="protein sequence ID" value="KAL3503989.1"/>
    <property type="molecule type" value="Genomic_DNA"/>
</dbReference>
<protein>
    <submittedName>
        <fullName evidence="2">Uncharacterized protein</fullName>
    </submittedName>
</protein>
<sequence length="158" mass="17295">MAIAALHVLLNCDEVKPFLTPRGRIHKDHTIENPYQDTHPLVATVMDNDPIGFLVDSSGVFEEIDDHELGRSAMPPHFIPPLSDSSTSTTFIPTIGMQEIPYNYFVQENTGVVRGQNPLSKSSGASNRASVASTNGDSTCIPNERNTTKKFLRPCGLE</sequence>
<accession>A0ABD2YCX9</accession>
<comment type="caution">
    <text evidence="2">The sequence shown here is derived from an EMBL/GenBank/DDBJ whole genome shotgun (WGS) entry which is preliminary data.</text>
</comment>
<evidence type="ECO:0000256" key="1">
    <source>
        <dbReference type="SAM" id="MobiDB-lite"/>
    </source>
</evidence>
<dbReference type="AlphaFoldDB" id="A0ABD2YCX9"/>
<evidence type="ECO:0000313" key="2">
    <source>
        <dbReference type="EMBL" id="KAL3503989.1"/>
    </source>
</evidence>
<feature type="region of interest" description="Disordered" evidence="1">
    <location>
        <begin position="116"/>
        <end position="143"/>
    </location>
</feature>
<evidence type="ECO:0000313" key="3">
    <source>
        <dbReference type="Proteomes" id="UP001630127"/>
    </source>
</evidence>
<dbReference type="Proteomes" id="UP001630127">
    <property type="component" value="Unassembled WGS sequence"/>
</dbReference>
<organism evidence="2 3">
    <name type="scientific">Cinchona calisaya</name>
    <dbReference type="NCBI Taxonomy" id="153742"/>
    <lineage>
        <taxon>Eukaryota</taxon>
        <taxon>Viridiplantae</taxon>
        <taxon>Streptophyta</taxon>
        <taxon>Embryophyta</taxon>
        <taxon>Tracheophyta</taxon>
        <taxon>Spermatophyta</taxon>
        <taxon>Magnoliopsida</taxon>
        <taxon>eudicotyledons</taxon>
        <taxon>Gunneridae</taxon>
        <taxon>Pentapetalae</taxon>
        <taxon>asterids</taxon>
        <taxon>lamiids</taxon>
        <taxon>Gentianales</taxon>
        <taxon>Rubiaceae</taxon>
        <taxon>Cinchonoideae</taxon>
        <taxon>Cinchoneae</taxon>
        <taxon>Cinchona</taxon>
    </lineage>
</organism>